<evidence type="ECO:0000313" key="1">
    <source>
        <dbReference type="EMBL" id="SFV90813.1"/>
    </source>
</evidence>
<dbReference type="SFLD" id="SFLDG01129">
    <property type="entry name" value="C1.5:_HAD__Beta-PGM__Phosphata"/>
    <property type="match status" value="1"/>
</dbReference>
<gene>
    <name evidence="1" type="ORF">MNB_SV-4-389</name>
</gene>
<dbReference type="InterPro" id="IPR041492">
    <property type="entry name" value="HAD_2"/>
</dbReference>
<dbReference type="GO" id="GO:0008967">
    <property type="term" value="F:phosphoglycolate phosphatase activity"/>
    <property type="evidence" value="ECO:0007669"/>
    <property type="project" value="UniProtKB-EC"/>
</dbReference>
<dbReference type="PANTHER" id="PTHR43434">
    <property type="entry name" value="PHOSPHOGLYCOLATE PHOSPHATASE"/>
    <property type="match status" value="1"/>
</dbReference>
<keyword evidence="1" id="KW-0378">Hydrolase</keyword>
<dbReference type="GO" id="GO:0006281">
    <property type="term" value="P:DNA repair"/>
    <property type="evidence" value="ECO:0007669"/>
    <property type="project" value="TreeGrafter"/>
</dbReference>
<dbReference type="SFLD" id="SFLDG01135">
    <property type="entry name" value="C1.5.6:_HAD__Beta-PGM__Phospha"/>
    <property type="match status" value="1"/>
</dbReference>
<dbReference type="InterPro" id="IPR006439">
    <property type="entry name" value="HAD-SF_hydro_IA"/>
</dbReference>
<name>A0A1W1EA13_9ZZZZ</name>
<accession>A0A1W1EA13</accession>
<dbReference type="EC" id="3.1.3.18" evidence="1"/>
<dbReference type="Gene3D" id="3.40.50.1000">
    <property type="entry name" value="HAD superfamily/HAD-like"/>
    <property type="match status" value="1"/>
</dbReference>
<dbReference type="AlphaFoldDB" id="A0A1W1EA13"/>
<dbReference type="SUPFAM" id="SSF56784">
    <property type="entry name" value="HAD-like"/>
    <property type="match status" value="1"/>
</dbReference>
<dbReference type="Pfam" id="PF13419">
    <property type="entry name" value="HAD_2"/>
    <property type="match status" value="1"/>
</dbReference>
<reference evidence="1" key="1">
    <citation type="submission" date="2016-10" db="EMBL/GenBank/DDBJ databases">
        <authorList>
            <person name="de Groot N.N."/>
        </authorList>
    </citation>
    <scope>NUCLEOTIDE SEQUENCE</scope>
</reference>
<dbReference type="EMBL" id="FPIB01000024">
    <property type="protein sequence ID" value="SFV90813.1"/>
    <property type="molecule type" value="Genomic_DNA"/>
</dbReference>
<dbReference type="InterPro" id="IPR050155">
    <property type="entry name" value="HAD-like_hydrolase_sf"/>
</dbReference>
<proteinExistence type="predicted"/>
<dbReference type="SFLD" id="SFLDS00003">
    <property type="entry name" value="Haloacid_Dehalogenase"/>
    <property type="match status" value="1"/>
</dbReference>
<dbReference type="Gene3D" id="1.10.150.240">
    <property type="entry name" value="Putative phosphatase, domain 2"/>
    <property type="match status" value="1"/>
</dbReference>
<dbReference type="InterPro" id="IPR023198">
    <property type="entry name" value="PGP-like_dom2"/>
</dbReference>
<dbReference type="InterPro" id="IPR023214">
    <property type="entry name" value="HAD_sf"/>
</dbReference>
<dbReference type="PANTHER" id="PTHR43434:SF1">
    <property type="entry name" value="PHOSPHOGLYCOLATE PHOSPHATASE"/>
    <property type="match status" value="1"/>
</dbReference>
<dbReference type="InterPro" id="IPR036412">
    <property type="entry name" value="HAD-like_sf"/>
</dbReference>
<sequence>MTILFDLDGTLIDSTEAILESFQVAFETFGKKAPQAHVIKSQIGHPLDVMFSYMGIEDTQVDQYVDAYKKHYRVISKEKTILLPDAKEAIELASTHATLGIVTTKTGLYSKELLEHMGVMHYFSVLIGREDVTHPKPHPEPVLKALSKLDSDKTACWMIGDTPMDIAAANAAAIESVAVTCGYASKAELLEYGCNIVPNAYEAVKFIIES</sequence>
<protein>
    <submittedName>
        <fullName evidence="1">Phosphoglycolate phosphatase</fullName>
        <ecNumber evidence="1">3.1.3.18</ecNumber>
    </submittedName>
</protein>
<organism evidence="1">
    <name type="scientific">hydrothermal vent metagenome</name>
    <dbReference type="NCBI Taxonomy" id="652676"/>
    <lineage>
        <taxon>unclassified sequences</taxon>
        <taxon>metagenomes</taxon>
        <taxon>ecological metagenomes</taxon>
    </lineage>
</organism>
<dbReference type="NCBIfam" id="TIGR01549">
    <property type="entry name" value="HAD-SF-IA-v1"/>
    <property type="match status" value="1"/>
</dbReference>